<dbReference type="InterPro" id="IPR039420">
    <property type="entry name" value="WalR-like"/>
</dbReference>
<dbReference type="InterPro" id="IPR000792">
    <property type="entry name" value="Tscrpt_reg_LuxR_C"/>
</dbReference>
<gene>
    <name evidence="6" type="ORF">DDZ13_05750</name>
</gene>
<dbReference type="InParanoid" id="A0A317ZGA1"/>
<dbReference type="OrthoDB" id="9796655at2"/>
<dbReference type="AlphaFoldDB" id="A0A317ZGA1"/>
<feature type="modified residue" description="4-aspartylphosphate" evidence="3">
    <location>
        <position position="60"/>
    </location>
</feature>
<keyword evidence="7" id="KW-1185">Reference proteome</keyword>
<dbReference type="SUPFAM" id="SSF52172">
    <property type="entry name" value="CheY-like"/>
    <property type="match status" value="1"/>
</dbReference>
<dbReference type="GO" id="GO:0003677">
    <property type="term" value="F:DNA binding"/>
    <property type="evidence" value="ECO:0007669"/>
    <property type="project" value="UniProtKB-KW"/>
</dbReference>
<keyword evidence="2 6" id="KW-0238">DNA-binding</keyword>
<reference evidence="6 7" key="1">
    <citation type="submission" date="2018-05" db="EMBL/GenBank/DDBJ databases">
        <title>Coraliomargarita sinensis sp. nov., isolated from a marine solar saltern.</title>
        <authorList>
            <person name="Zhou L.Y."/>
        </authorList>
    </citation>
    <scope>NUCLEOTIDE SEQUENCE [LARGE SCALE GENOMIC DNA]</scope>
    <source>
        <strain evidence="6 7">WN38</strain>
    </source>
</reference>
<dbReference type="Pfam" id="PF00196">
    <property type="entry name" value="GerE"/>
    <property type="match status" value="1"/>
</dbReference>
<dbReference type="PRINTS" id="PR00038">
    <property type="entry name" value="HTHLUXR"/>
</dbReference>
<evidence type="ECO:0000259" key="5">
    <source>
        <dbReference type="PROSITE" id="PS50110"/>
    </source>
</evidence>
<dbReference type="GO" id="GO:0000160">
    <property type="term" value="P:phosphorelay signal transduction system"/>
    <property type="evidence" value="ECO:0007669"/>
    <property type="project" value="InterPro"/>
</dbReference>
<evidence type="ECO:0000259" key="4">
    <source>
        <dbReference type="PROSITE" id="PS50043"/>
    </source>
</evidence>
<feature type="domain" description="Response regulatory" evidence="5">
    <location>
        <begin position="6"/>
        <end position="125"/>
    </location>
</feature>
<dbReference type="CDD" id="cd06170">
    <property type="entry name" value="LuxR_C_like"/>
    <property type="match status" value="1"/>
</dbReference>
<proteinExistence type="predicted"/>
<dbReference type="RefSeq" id="WP_110130479.1">
    <property type="nucleotide sequence ID" value="NZ_QHJQ01000003.1"/>
</dbReference>
<keyword evidence="1 3" id="KW-0597">Phosphoprotein</keyword>
<name>A0A317ZGA1_9BACT</name>
<evidence type="ECO:0000313" key="7">
    <source>
        <dbReference type="Proteomes" id="UP000247099"/>
    </source>
</evidence>
<accession>A0A317ZGA1</accession>
<dbReference type="InterPro" id="IPR058245">
    <property type="entry name" value="NreC/VraR/RcsB-like_REC"/>
</dbReference>
<dbReference type="PROSITE" id="PS50110">
    <property type="entry name" value="RESPONSE_REGULATORY"/>
    <property type="match status" value="1"/>
</dbReference>
<dbReference type="Proteomes" id="UP000247099">
    <property type="component" value="Unassembled WGS sequence"/>
</dbReference>
<organism evidence="6 7">
    <name type="scientific">Coraliomargarita sinensis</name>
    <dbReference type="NCBI Taxonomy" id="2174842"/>
    <lineage>
        <taxon>Bacteria</taxon>
        <taxon>Pseudomonadati</taxon>
        <taxon>Verrucomicrobiota</taxon>
        <taxon>Opitutia</taxon>
        <taxon>Puniceicoccales</taxon>
        <taxon>Coraliomargaritaceae</taxon>
        <taxon>Coraliomargarita</taxon>
    </lineage>
</organism>
<dbReference type="PROSITE" id="PS50043">
    <property type="entry name" value="HTH_LUXR_2"/>
    <property type="match status" value="1"/>
</dbReference>
<dbReference type="PANTHER" id="PTHR43214">
    <property type="entry name" value="TWO-COMPONENT RESPONSE REGULATOR"/>
    <property type="match status" value="1"/>
</dbReference>
<evidence type="ECO:0000313" key="6">
    <source>
        <dbReference type="EMBL" id="PXA04674.1"/>
    </source>
</evidence>
<dbReference type="InterPro" id="IPR016032">
    <property type="entry name" value="Sig_transdc_resp-reg_C-effctor"/>
</dbReference>
<dbReference type="SMART" id="SM00421">
    <property type="entry name" value="HTH_LUXR"/>
    <property type="match status" value="1"/>
</dbReference>
<sequence>MNQEIRIVLVEDNKAYTKSLLEIIGLSGDMVCVETYATTGSCESAYSADAPPEADVILLDLKIPQKGGLSLVPMLRERAPDSAIVVLTSNDDYRTVLEAIKLGVVGYVLKDTSVADLRRIIREVNDGGSVIDPQLSRHVLAAFREDEGLESGLLSDREREVLELMAEGLVKKEVAEKLGISYSAVALYTSNIYEKLQVPNVAAAVATAIRKGII</sequence>
<evidence type="ECO:0000256" key="1">
    <source>
        <dbReference type="ARBA" id="ARBA00022553"/>
    </source>
</evidence>
<dbReference type="Gene3D" id="3.40.50.2300">
    <property type="match status" value="1"/>
</dbReference>
<dbReference type="GO" id="GO:0006355">
    <property type="term" value="P:regulation of DNA-templated transcription"/>
    <property type="evidence" value="ECO:0007669"/>
    <property type="project" value="InterPro"/>
</dbReference>
<dbReference type="SMART" id="SM00448">
    <property type="entry name" value="REC"/>
    <property type="match status" value="1"/>
</dbReference>
<dbReference type="InterPro" id="IPR001789">
    <property type="entry name" value="Sig_transdc_resp-reg_receiver"/>
</dbReference>
<dbReference type="EMBL" id="QHJQ01000003">
    <property type="protein sequence ID" value="PXA04674.1"/>
    <property type="molecule type" value="Genomic_DNA"/>
</dbReference>
<dbReference type="SUPFAM" id="SSF46894">
    <property type="entry name" value="C-terminal effector domain of the bipartite response regulators"/>
    <property type="match status" value="1"/>
</dbReference>
<dbReference type="PANTHER" id="PTHR43214:SF42">
    <property type="entry name" value="TRANSCRIPTIONAL REGULATORY PROTEIN DESR"/>
    <property type="match status" value="1"/>
</dbReference>
<feature type="domain" description="HTH luxR-type" evidence="4">
    <location>
        <begin position="147"/>
        <end position="212"/>
    </location>
</feature>
<dbReference type="CDD" id="cd17535">
    <property type="entry name" value="REC_NarL-like"/>
    <property type="match status" value="1"/>
</dbReference>
<dbReference type="Pfam" id="PF00072">
    <property type="entry name" value="Response_reg"/>
    <property type="match status" value="1"/>
</dbReference>
<evidence type="ECO:0000256" key="2">
    <source>
        <dbReference type="ARBA" id="ARBA00023125"/>
    </source>
</evidence>
<protein>
    <submittedName>
        <fullName evidence="6">DNA-binding response regulator</fullName>
    </submittedName>
</protein>
<comment type="caution">
    <text evidence="6">The sequence shown here is derived from an EMBL/GenBank/DDBJ whole genome shotgun (WGS) entry which is preliminary data.</text>
</comment>
<dbReference type="InterPro" id="IPR011006">
    <property type="entry name" value="CheY-like_superfamily"/>
</dbReference>
<evidence type="ECO:0000256" key="3">
    <source>
        <dbReference type="PROSITE-ProRule" id="PRU00169"/>
    </source>
</evidence>